<evidence type="ECO:0000313" key="2">
    <source>
        <dbReference type="EMBL" id="WGF93987.1"/>
    </source>
</evidence>
<gene>
    <name evidence="2" type="ORF">QCQ61_07295</name>
</gene>
<name>A0ABY8L208_9FLAO</name>
<dbReference type="RefSeq" id="WP_279450118.1">
    <property type="nucleotide sequence ID" value="NZ_CP122379.1"/>
</dbReference>
<proteinExistence type="predicted"/>
<organism evidence="2 3">
    <name type="scientific">Aequorivita marisscotiae</name>
    <dbReference type="NCBI Taxonomy" id="3040348"/>
    <lineage>
        <taxon>Bacteria</taxon>
        <taxon>Pseudomonadati</taxon>
        <taxon>Bacteroidota</taxon>
        <taxon>Flavobacteriia</taxon>
        <taxon>Flavobacteriales</taxon>
        <taxon>Flavobacteriaceae</taxon>
        <taxon>Aequorivita</taxon>
    </lineage>
</organism>
<evidence type="ECO:0000256" key="1">
    <source>
        <dbReference type="SAM" id="Phobius"/>
    </source>
</evidence>
<evidence type="ECO:0000313" key="3">
    <source>
        <dbReference type="Proteomes" id="UP001238523"/>
    </source>
</evidence>
<sequence length="218" mass="24319">MSCIFDISSDTIIGVFATIIAIIALGISIWQGIVTRNHNKLSVKPILHFTSGPLPYENDGNIVYQISIGNDGLGPAIIKSYKILYDSVEITSKEYGIHQASLISLAADKATYKENIKREINGTSLGKGSIILPNNSIRLLSFRFVELDSIKRENIITNLYNIDIEIIYTSIYQGKNQKIKLIEKKTPKYPPLTQENINELRKKFASEGKKPAANNGYK</sequence>
<accession>A0ABY8L208</accession>
<keyword evidence="1" id="KW-0472">Membrane</keyword>
<keyword evidence="3" id="KW-1185">Reference proteome</keyword>
<dbReference type="Proteomes" id="UP001238523">
    <property type="component" value="Chromosome"/>
</dbReference>
<dbReference type="EMBL" id="CP122379">
    <property type="protein sequence ID" value="WGF93987.1"/>
    <property type="molecule type" value="Genomic_DNA"/>
</dbReference>
<protein>
    <submittedName>
        <fullName evidence="2">Uncharacterized protein</fullName>
    </submittedName>
</protein>
<feature type="transmembrane region" description="Helical" evidence="1">
    <location>
        <begin position="12"/>
        <end position="34"/>
    </location>
</feature>
<reference evidence="2 3" key="1">
    <citation type="submission" date="2023-04" db="EMBL/GenBank/DDBJ databases">
        <title>Taxonomic identification of the Arctic strain Aequorivita sp. nov. and transcriptomic analysis in response to temperature stress.</title>
        <authorList>
            <person name="Liu W."/>
            <person name="Cong B."/>
            <person name="Lin J."/>
        </authorList>
    </citation>
    <scope>NUCLEOTIDE SEQUENCE [LARGE SCALE GENOMIC DNA]</scope>
    <source>
        <strain evidence="2 3">Ant34-E75</strain>
    </source>
</reference>
<keyword evidence="1" id="KW-0812">Transmembrane</keyword>
<keyword evidence="1" id="KW-1133">Transmembrane helix</keyword>